<evidence type="ECO:0000256" key="6">
    <source>
        <dbReference type="ARBA" id="ARBA00023170"/>
    </source>
</evidence>
<gene>
    <name evidence="11" type="ORF">scyTo_0010330</name>
</gene>
<name>A0A401P4D9_SCYTO</name>
<keyword evidence="4" id="KW-0297">G-protein coupled receptor</keyword>
<dbReference type="PROSITE" id="PS50262">
    <property type="entry name" value="G_PROTEIN_RECEP_F1_2"/>
    <property type="match status" value="1"/>
</dbReference>
<dbReference type="GO" id="GO:0005886">
    <property type="term" value="C:plasma membrane"/>
    <property type="evidence" value="ECO:0007669"/>
    <property type="project" value="TreeGrafter"/>
</dbReference>
<accession>A0A401P4D9</accession>
<dbReference type="OrthoDB" id="9009799at2759"/>
<feature type="transmembrane region" description="Helical" evidence="9">
    <location>
        <begin position="60"/>
        <end position="83"/>
    </location>
</feature>
<feature type="transmembrane region" description="Helical" evidence="9">
    <location>
        <begin position="235"/>
        <end position="258"/>
    </location>
</feature>
<dbReference type="STRING" id="75743.A0A401P4D9"/>
<dbReference type="PANTHER" id="PTHR45695:SF21">
    <property type="entry name" value="G-PROTEIN COUPLED RECEPTOR 151-RELATED"/>
    <property type="match status" value="1"/>
</dbReference>
<comment type="caution">
    <text evidence="11">The sequence shown here is derived from an EMBL/GenBank/DDBJ whole genome shotgun (WGS) entry which is preliminary data.</text>
</comment>
<evidence type="ECO:0000256" key="9">
    <source>
        <dbReference type="SAM" id="Phobius"/>
    </source>
</evidence>
<evidence type="ECO:0000313" key="11">
    <source>
        <dbReference type="EMBL" id="GCB67977.1"/>
    </source>
</evidence>
<dbReference type="EMBL" id="BFAA01004429">
    <property type="protein sequence ID" value="GCB67977.1"/>
    <property type="molecule type" value="Genomic_DNA"/>
</dbReference>
<dbReference type="SUPFAM" id="SSF81321">
    <property type="entry name" value="Family A G protein-coupled receptor-like"/>
    <property type="match status" value="1"/>
</dbReference>
<evidence type="ECO:0000256" key="4">
    <source>
        <dbReference type="ARBA" id="ARBA00023040"/>
    </source>
</evidence>
<dbReference type="GO" id="GO:0004930">
    <property type="term" value="F:G protein-coupled receptor activity"/>
    <property type="evidence" value="ECO:0007669"/>
    <property type="project" value="UniProtKB-KW"/>
</dbReference>
<organism evidence="11 12">
    <name type="scientific">Scyliorhinus torazame</name>
    <name type="common">Cloudy catshark</name>
    <name type="synonym">Catulus torazame</name>
    <dbReference type="NCBI Taxonomy" id="75743"/>
    <lineage>
        <taxon>Eukaryota</taxon>
        <taxon>Metazoa</taxon>
        <taxon>Chordata</taxon>
        <taxon>Craniata</taxon>
        <taxon>Vertebrata</taxon>
        <taxon>Chondrichthyes</taxon>
        <taxon>Elasmobranchii</taxon>
        <taxon>Galeomorphii</taxon>
        <taxon>Galeoidea</taxon>
        <taxon>Carcharhiniformes</taxon>
        <taxon>Scyliorhinidae</taxon>
        <taxon>Scyliorhinus</taxon>
    </lineage>
</organism>
<dbReference type="Proteomes" id="UP000288216">
    <property type="component" value="Unassembled WGS sequence"/>
</dbReference>
<evidence type="ECO:0000256" key="2">
    <source>
        <dbReference type="ARBA" id="ARBA00022692"/>
    </source>
</evidence>
<dbReference type="InterPro" id="IPR000276">
    <property type="entry name" value="GPCR_Rhodpsn"/>
</dbReference>
<feature type="transmembrane region" description="Helical" evidence="9">
    <location>
        <begin position="134"/>
        <end position="157"/>
    </location>
</feature>
<dbReference type="AlphaFoldDB" id="A0A401P4D9"/>
<evidence type="ECO:0000256" key="3">
    <source>
        <dbReference type="ARBA" id="ARBA00022989"/>
    </source>
</evidence>
<feature type="transmembrane region" description="Helical" evidence="9">
    <location>
        <begin position="191"/>
        <end position="214"/>
    </location>
</feature>
<evidence type="ECO:0000256" key="8">
    <source>
        <dbReference type="SAM" id="MobiDB-lite"/>
    </source>
</evidence>
<feature type="transmembrane region" description="Helical" evidence="9">
    <location>
        <begin position="270"/>
        <end position="294"/>
    </location>
</feature>
<feature type="region of interest" description="Disordered" evidence="8">
    <location>
        <begin position="381"/>
        <end position="400"/>
    </location>
</feature>
<feature type="transmembrane region" description="Helical" evidence="9">
    <location>
        <begin position="24"/>
        <end position="48"/>
    </location>
</feature>
<evidence type="ECO:0000313" key="12">
    <source>
        <dbReference type="Proteomes" id="UP000288216"/>
    </source>
</evidence>
<keyword evidence="2 9" id="KW-0812">Transmembrane</keyword>
<keyword evidence="3 9" id="KW-1133">Transmembrane helix</keyword>
<keyword evidence="6" id="KW-0675">Receptor</keyword>
<comment type="subcellular location">
    <subcellularLocation>
        <location evidence="1">Membrane</location>
        <topology evidence="1">Multi-pass membrane protein</topology>
    </subcellularLocation>
</comment>
<keyword evidence="12" id="KW-1185">Reference proteome</keyword>
<sequence length="400" mass="43965">MNSSADLLEYAGGFQVLEEEELKVALPLVLGVICLVGLAGNAMVVAVLMQDFRRGRSTMVNGLLLIWSCADLLLLLLCLPLRAVTYSKPTWSFGWLLCKSSDYFLHACLSAKSFTLAAVGHARYQHASNPQKSIHCKCQCVLTLACSIWSVALLLPIPHCLFSNIKSSGRGTSCVLEIPPYASNFMKAFGIAYPLAAYGIPMVFAMTCYIKALLLSKPKRNGTPNRRYEIRRVTIMLGGLSAAFAVMRLPDWVAWMWARHRKVGSPMPPVALLVLAQVVLFANCTVNPLVFLALSEDFKEGLRRLWPLARCRKARRGRADGQGAAAPTLGEKAESALAMGNSSAPHPRTLPTISGREDVIICRDVAQCIPPDVQHFWQDRKNATAPENNDPIPWERAENS</sequence>
<dbReference type="Gene3D" id="1.20.1070.10">
    <property type="entry name" value="Rhodopsin 7-helix transmembrane proteins"/>
    <property type="match status" value="1"/>
</dbReference>
<reference evidence="11 12" key="1">
    <citation type="journal article" date="2018" name="Nat. Ecol. Evol.">
        <title>Shark genomes provide insights into elasmobranch evolution and the origin of vertebrates.</title>
        <authorList>
            <person name="Hara Y"/>
            <person name="Yamaguchi K"/>
            <person name="Onimaru K"/>
            <person name="Kadota M"/>
            <person name="Koyanagi M"/>
            <person name="Keeley SD"/>
            <person name="Tatsumi K"/>
            <person name="Tanaka K"/>
            <person name="Motone F"/>
            <person name="Kageyama Y"/>
            <person name="Nozu R"/>
            <person name="Adachi N"/>
            <person name="Nishimura O"/>
            <person name="Nakagawa R"/>
            <person name="Tanegashima C"/>
            <person name="Kiyatake I"/>
            <person name="Matsumoto R"/>
            <person name="Murakumo K"/>
            <person name="Nishida K"/>
            <person name="Terakita A"/>
            <person name="Kuratani S"/>
            <person name="Sato K"/>
            <person name="Hyodo S Kuraku.S."/>
        </authorList>
    </citation>
    <scope>NUCLEOTIDE SEQUENCE [LARGE SCALE GENOMIC DNA]</scope>
</reference>
<dbReference type="InterPro" id="IPR017452">
    <property type="entry name" value="GPCR_Rhodpsn_7TM"/>
</dbReference>
<dbReference type="PANTHER" id="PTHR45695">
    <property type="entry name" value="LEUCOKININ RECEPTOR-RELATED"/>
    <property type="match status" value="1"/>
</dbReference>
<feature type="domain" description="G-protein coupled receptors family 1 profile" evidence="10">
    <location>
        <begin position="40"/>
        <end position="291"/>
    </location>
</feature>
<dbReference type="Pfam" id="PF00001">
    <property type="entry name" value="7tm_1"/>
    <property type="match status" value="1"/>
</dbReference>
<feature type="transmembrane region" description="Helical" evidence="9">
    <location>
        <begin position="103"/>
        <end position="122"/>
    </location>
</feature>
<keyword evidence="5 9" id="KW-0472">Membrane</keyword>
<evidence type="ECO:0000256" key="1">
    <source>
        <dbReference type="ARBA" id="ARBA00004141"/>
    </source>
</evidence>
<dbReference type="OMA" id="MYLCVIA"/>
<proteinExistence type="predicted"/>
<dbReference type="PRINTS" id="PR00237">
    <property type="entry name" value="GPCRRHODOPSN"/>
</dbReference>
<protein>
    <recommendedName>
        <fullName evidence="10">G-protein coupled receptors family 1 profile domain-containing protein</fullName>
    </recommendedName>
</protein>
<keyword evidence="7" id="KW-0807">Transducer</keyword>
<evidence type="ECO:0000259" key="10">
    <source>
        <dbReference type="PROSITE" id="PS50262"/>
    </source>
</evidence>
<evidence type="ECO:0000256" key="5">
    <source>
        <dbReference type="ARBA" id="ARBA00023136"/>
    </source>
</evidence>
<evidence type="ECO:0000256" key="7">
    <source>
        <dbReference type="ARBA" id="ARBA00023224"/>
    </source>
</evidence>